<reference evidence="2 3" key="1">
    <citation type="submission" date="2018-05" db="EMBL/GenBank/DDBJ databases">
        <title>Genome sequencing, assembly and analysis of the novel insecticidal bacterium, Chromobacterium phragmitis.</title>
        <authorList>
            <person name="Sparks M.E."/>
            <person name="Blackburn M.B."/>
            <person name="Gundersen-Rindal D.E."/>
        </authorList>
    </citation>
    <scope>NUCLEOTIDE SEQUENCE [LARGE SCALE GENOMIC DNA]</scope>
    <source>
        <strain evidence="2">IIBBL 274-1</strain>
    </source>
</reference>
<sequence length="117" mass="13607">MDHQVLTANRHRVLEWRGGLSEASSAVELISACIEEDCARLLIAHDVLPEAFFQLSSRFAGEFLQKLQNYRLRTAVVMDAERDYGERFDEYLREAKRGRFSRLFRDRDEALAWLGEA</sequence>
<evidence type="ECO:0000259" key="1">
    <source>
        <dbReference type="Pfam" id="PF13788"/>
    </source>
</evidence>
<evidence type="ECO:0000313" key="2">
    <source>
        <dbReference type="EMBL" id="AXE33823.1"/>
    </source>
</evidence>
<gene>
    <name evidence="2" type="ORF">DK843_05535</name>
</gene>
<dbReference type="OrthoDB" id="8595425at2"/>
<dbReference type="Pfam" id="PF13788">
    <property type="entry name" value="DUF4180"/>
    <property type="match status" value="1"/>
</dbReference>
<dbReference type="InterPro" id="IPR025438">
    <property type="entry name" value="DUF4180"/>
</dbReference>
<name>A0A344UEX5_9NEIS</name>
<proteinExistence type="predicted"/>
<dbReference type="KEGG" id="chri:DK842_00250"/>
<dbReference type="Proteomes" id="UP000252038">
    <property type="component" value="Chromosome"/>
</dbReference>
<feature type="domain" description="DUF4180" evidence="1">
    <location>
        <begin position="20"/>
        <end position="114"/>
    </location>
</feature>
<dbReference type="KEGG" id="chrb:DK843_05535"/>
<organism evidence="2 3">
    <name type="scientific">Chromobacterium phragmitis</name>
    <dbReference type="NCBI Taxonomy" id="2202141"/>
    <lineage>
        <taxon>Bacteria</taxon>
        <taxon>Pseudomonadati</taxon>
        <taxon>Pseudomonadota</taxon>
        <taxon>Betaproteobacteria</taxon>
        <taxon>Neisseriales</taxon>
        <taxon>Chromobacteriaceae</taxon>
        <taxon>Chromobacterium</taxon>
    </lineage>
</organism>
<dbReference type="AlphaFoldDB" id="A0A344UEX5"/>
<dbReference type="EMBL" id="CP029554">
    <property type="protein sequence ID" value="AXE33823.1"/>
    <property type="molecule type" value="Genomic_DNA"/>
</dbReference>
<protein>
    <submittedName>
        <fullName evidence="2">DUF4180 domain-containing protein</fullName>
    </submittedName>
</protein>
<accession>A0A344UEX5</accession>
<evidence type="ECO:0000313" key="3">
    <source>
        <dbReference type="Proteomes" id="UP000252038"/>
    </source>
</evidence>